<protein>
    <submittedName>
        <fullName evidence="8">DedA family protein</fullName>
    </submittedName>
</protein>
<dbReference type="AlphaFoldDB" id="A0A832Q7X7"/>
<feature type="domain" description="VTT" evidence="7">
    <location>
        <begin position="34"/>
        <end position="163"/>
    </location>
</feature>
<dbReference type="Pfam" id="PF09335">
    <property type="entry name" value="VTT_dom"/>
    <property type="match status" value="1"/>
</dbReference>
<evidence type="ECO:0000259" key="7">
    <source>
        <dbReference type="Pfam" id="PF09335"/>
    </source>
</evidence>
<keyword evidence="3 6" id="KW-0812">Transmembrane</keyword>
<dbReference type="InterPro" id="IPR051311">
    <property type="entry name" value="DedA_domain"/>
</dbReference>
<evidence type="ECO:0000256" key="5">
    <source>
        <dbReference type="ARBA" id="ARBA00023136"/>
    </source>
</evidence>
<evidence type="ECO:0000313" key="9">
    <source>
        <dbReference type="Proteomes" id="UP000576550"/>
    </source>
</evidence>
<dbReference type="Proteomes" id="UP000576550">
    <property type="component" value="Unassembled WGS sequence"/>
</dbReference>
<dbReference type="EMBL" id="DUTP01000003">
    <property type="protein sequence ID" value="HHX99404.1"/>
    <property type="molecule type" value="Genomic_DNA"/>
</dbReference>
<keyword evidence="4 6" id="KW-1133">Transmembrane helix</keyword>
<dbReference type="GO" id="GO:0005886">
    <property type="term" value="C:plasma membrane"/>
    <property type="evidence" value="ECO:0007669"/>
    <property type="project" value="UniProtKB-SubCell"/>
</dbReference>
<feature type="transmembrane region" description="Helical" evidence="6">
    <location>
        <begin position="140"/>
        <end position="162"/>
    </location>
</feature>
<feature type="transmembrane region" description="Helical" evidence="6">
    <location>
        <begin position="182"/>
        <end position="200"/>
    </location>
</feature>
<keyword evidence="5 6" id="KW-0472">Membrane</keyword>
<name>A0A832Q7X7_9BACT</name>
<organism evidence="8 9">
    <name type="scientific">Candidatus Dojkabacteria bacterium</name>
    <dbReference type="NCBI Taxonomy" id="2099670"/>
    <lineage>
        <taxon>Bacteria</taxon>
        <taxon>Candidatus Dojkabacteria</taxon>
    </lineage>
</organism>
<evidence type="ECO:0000256" key="6">
    <source>
        <dbReference type="SAM" id="Phobius"/>
    </source>
</evidence>
<reference evidence="8 9" key="1">
    <citation type="journal article" date="2020" name="Biotechnol. Biofuels">
        <title>New insights from the biogas microbiome by comprehensive genome-resolved metagenomics of nearly 1600 species originating from multiple anaerobic digesters.</title>
        <authorList>
            <person name="Campanaro S."/>
            <person name="Treu L."/>
            <person name="Rodriguez-R L.M."/>
            <person name="Kovalovszki A."/>
            <person name="Ziels R.M."/>
            <person name="Maus I."/>
            <person name="Zhu X."/>
            <person name="Kougias P.G."/>
            <person name="Basile A."/>
            <person name="Luo G."/>
            <person name="Schluter A."/>
            <person name="Konstantinidis K.T."/>
            <person name="Angelidaki I."/>
        </authorList>
    </citation>
    <scope>NUCLEOTIDE SEQUENCE [LARGE SCALE GENOMIC DNA]</scope>
    <source>
        <strain evidence="8">AS05jafATM_89</strain>
    </source>
</reference>
<gene>
    <name evidence="8" type="ORF">GX533_01855</name>
</gene>
<comment type="caution">
    <text evidence="8">The sequence shown here is derived from an EMBL/GenBank/DDBJ whole genome shotgun (WGS) entry which is preliminary data.</text>
</comment>
<dbReference type="InterPro" id="IPR032816">
    <property type="entry name" value="VTT_dom"/>
</dbReference>
<evidence type="ECO:0000256" key="4">
    <source>
        <dbReference type="ARBA" id="ARBA00022989"/>
    </source>
</evidence>
<feature type="transmembrane region" description="Helical" evidence="6">
    <location>
        <begin position="54"/>
        <end position="75"/>
    </location>
</feature>
<evidence type="ECO:0000256" key="1">
    <source>
        <dbReference type="ARBA" id="ARBA00004651"/>
    </source>
</evidence>
<keyword evidence="2" id="KW-1003">Cell membrane</keyword>
<evidence type="ECO:0000256" key="3">
    <source>
        <dbReference type="ARBA" id="ARBA00022692"/>
    </source>
</evidence>
<feature type="transmembrane region" description="Helical" evidence="6">
    <location>
        <begin position="12"/>
        <end position="34"/>
    </location>
</feature>
<comment type="subcellular location">
    <subcellularLocation>
        <location evidence="1">Cell membrane</location>
        <topology evidence="1">Multi-pass membrane protein</topology>
    </subcellularLocation>
</comment>
<accession>A0A832Q7X7</accession>
<evidence type="ECO:0000256" key="2">
    <source>
        <dbReference type="ARBA" id="ARBA00022475"/>
    </source>
</evidence>
<proteinExistence type="predicted"/>
<sequence>MINSLVEWLVNLIGNMGYLGVGLSMFIESFFAPIPSEMILPFSGFVASQGKLHIVWVIIVATFAAYLGSLPFYLIGKWGKDGITKFLEKYGKYLFLTKTDIDKGFDAFEKHGNKIVLIGRVIPIVRTVVSFPAGVAKMNFWLFSAYTLVGTAVWSTLLGVGGYFLGSNWEEVSVYVGKYEKVIMAILIIGVILYITRGIINIRKERKSGSK</sequence>
<dbReference type="PANTHER" id="PTHR42709">
    <property type="entry name" value="ALKALINE PHOSPHATASE LIKE PROTEIN"/>
    <property type="match status" value="1"/>
</dbReference>
<evidence type="ECO:0000313" key="8">
    <source>
        <dbReference type="EMBL" id="HHX99404.1"/>
    </source>
</evidence>
<dbReference type="PANTHER" id="PTHR42709:SF6">
    <property type="entry name" value="UNDECAPRENYL PHOSPHATE TRANSPORTER A"/>
    <property type="match status" value="1"/>
</dbReference>